<dbReference type="InterPro" id="IPR014729">
    <property type="entry name" value="Rossmann-like_a/b/a_fold"/>
</dbReference>
<dbReference type="PANTHER" id="PTHR11956:SF5">
    <property type="entry name" value="ARGININE--TRNA LIGASE, CYTOPLASMIC"/>
    <property type="match status" value="1"/>
</dbReference>
<dbReference type="Gene3D" id="3.40.50.620">
    <property type="entry name" value="HUPs"/>
    <property type="match status" value="1"/>
</dbReference>
<evidence type="ECO:0000313" key="2">
    <source>
        <dbReference type="EMBL" id="SVB37072.1"/>
    </source>
</evidence>
<dbReference type="SUPFAM" id="SSF52374">
    <property type="entry name" value="Nucleotidylyl transferase"/>
    <property type="match status" value="1"/>
</dbReference>
<dbReference type="GO" id="GO:0004814">
    <property type="term" value="F:arginine-tRNA ligase activity"/>
    <property type="evidence" value="ECO:0007669"/>
    <property type="project" value="InterPro"/>
</dbReference>
<dbReference type="PANTHER" id="PTHR11956">
    <property type="entry name" value="ARGINYL-TRNA SYNTHETASE"/>
    <property type="match status" value="1"/>
</dbReference>
<organism evidence="2">
    <name type="scientific">marine metagenome</name>
    <dbReference type="NCBI Taxonomy" id="408172"/>
    <lineage>
        <taxon>unclassified sequences</taxon>
        <taxon>metagenomes</taxon>
        <taxon>ecological metagenomes</taxon>
    </lineage>
</organism>
<reference evidence="2" key="1">
    <citation type="submission" date="2018-05" db="EMBL/GenBank/DDBJ databases">
        <authorList>
            <person name="Lanie J.A."/>
            <person name="Ng W.-L."/>
            <person name="Kazmierczak K.M."/>
            <person name="Andrzejewski T.M."/>
            <person name="Davidsen T.M."/>
            <person name="Wayne K.J."/>
            <person name="Tettelin H."/>
            <person name="Glass J.I."/>
            <person name="Rusch D."/>
            <person name="Podicherti R."/>
            <person name="Tsui H.-C.T."/>
            <person name="Winkler M.E."/>
        </authorList>
    </citation>
    <scope>NUCLEOTIDE SEQUENCE</scope>
</reference>
<dbReference type="InterPro" id="IPR005148">
    <property type="entry name" value="Arg-tRNA-synth_N"/>
</dbReference>
<dbReference type="EMBL" id="UINC01039095">
    <property type="protein sequence ID" value="SVB37072.1"/>
    <property type="molecule type" value="Genomic_DNA"/>
</dbReference>
<feature type="non-terminal residue" evidence="2">
    <location>
        <position position="214"/>
    </location>
</feature>
<dbReference type="Gene3D" id="3.30.1360.70">
    <property type="entry name" value="Arginyl tRNA synthetase N-terminal domain"/>
    <property type="match status" value="1"/>
</dbReference>
<protein>
    <recommendedName>
        <fullName evidence="1">Arginyl tRNA synthetase N-terminal domain-containing protein</fullName>
    </recommendedName>
</protein>
<dbReference type="InterPro" id="IPR001278">
    <property type="entry name" value="Arg-tRNA-ligase"/>
</dbReference>
<dbReference type="GO" id="GO:0005737">
    <property type="term" value="C:cytoplasm"/>
    <property type="evidence" value="ECO:0007669"/>
    <property type="project" value="InterPro"/>
</dbReference>
<dbReference type="Pfam" id="PF00750">
    <property type="entry name" value="tRNA-synt_1d"/>
    <property type="match status" value="1"/>
</dbReference>
<name>A0A382DG79_9ZZZZ</name>
<feature type="domain" description="Arginyl tRNA synthetase N-terminal" evidence="1">
    <location>
        <begin position="2"/>
        <end position="95"/>
    </location>
</feature>
<accession>A0A382DG79</accession>
<dbReference type="SUPFAM" id="SSF55190">
    <property type="entry name" value="Arginyl-tRNA synthetase (ArgRS), N-terminal 'additional' domain"/>
    <property type="match status" value="1"/>
</dbReference>
<sequence>MNIFEQTINDWTASILTTEYKYEAWDSSEITGLIEQPPNPELGDYALPCFSFSKSLRRSPALIASELADKLQKYLLPNAPFTLIQARGPYLNFTVSAAAVAEAVLPDIFHGNYFKEPSSIKRERVMIEYSQPNTHKGFHVGHLRNVALGDSLCRIYLYNGYDVVGANYIGDIGSHIAKCLWYLRNHNTADPPENYRGEWLGELYANAVRKLEAA</sequence>
<dbReference type="Pfam" id="PF03485">
    <property type="entry name" value="Arg_tRNA_synt_N"/>
    <property type="match status" value="1"/>
</dbReference>
<proteinExistence type="predicted"/>
<dbReference type="GO" id="GO:0005524">
    <property type="term" value="F:ATP binding"/>
    <property type="evidence" value="ECO:0007669"/>
    <property type="project" value="InterPro"/>
</dbReference>
<dbReference type="SMART" id="SM01016">
    <property type="entry name" value="Arg_tRNA_synt_N"/>
    <property type="match status" value="1"/>
</dbReference>
<dbReference type="AlphaFoldDB" id="A0A382DG79"/>
<dbReference type="InterPro" id="IPR035684">
    <property type="entry name" value="ArgRS_core"/>
</dbReference>
<gene>
    <name evidence="2" type="ORF">METZ01_LOCUS189926</name>
</gene>
<dbReference type="PRINTS" id="PR01038">
    <property type="entry name" value="TRNASYNTHARG"/>
</dbReference>
<dbReference type="InterPro" id="IPR036695">
    <property type="entry name" value="Arg-tRNA-synth_N_sf"/>
</dbReference>
<evidence type="ECO:0000259" key="1">
    <source>
        <dbReference type="SMART" id="SM01016"/>
    </source>
</evidence>
<dbReference type="GO" id="GO:0006420">
    <property type="term" value="P:arginyl-tRNA aminoacylation"/>
    <property type="evidence" value="ECO:0007669"/>
    <property type="project" value="InterPro"/>
</dbReference>